<sequence length="444" mass="47054">MFSRFSRAGSSGRRPTSPDLVPAWTCLDSGDLPGALRLLRQAGTAPLAEVALVVGRAAGTAGFDDLRTAAATLAAHPDRPRALYDYGYACVERGVSYLAIPALREALRLTGGSAGVLRELVSAYEDEGRHRDAADALLAHESGLLDWPDRYLLVHNALLSGDLELARRQHALLPAPDDDLWRGAHDRQTRMLRRAASAREAGPLDGTDLRGWQFVLGGTVLGTLSPYGFDAGMSGRWAWLQDTYDQCLAGLVRLRAVLDAAGVRARSVSLLPDRDSRILGLAAAEVLGLPAEPFEAGRQDTVVVAYDLGGTAGHPQGELVLEQLRERVPGQVLHEHASCWTDPPPVAADSVTLLHQSVVAPWAGGLRQGADGGVEQGEPDARPEEEIAAAVVGAGPEPAEGDGRTPADPVEGPASFVTVVRDAWLRGDRDAVRSSGPVGSSRFL</sequence>
<dbReference type="RefSeq" id="WP_394305617.1">
    <property type="nucleotide sequence ID" value="NZ_JASKMA010000004.1"/>
</dbReference>
<reference evidence="2 3" key="1">
    <citation type="submission" date="2023-05" db="EMBL/GenBank/DDBJ databases">
        <title>Streptomyces fuscus sp. nov., a brown-black pigment producing actinomyces isolated from dry sand of Sea duck farm.</title>
        <authorList>
            <person name="Xie J."/>
            <person name="Shen N."/>
        </authorList>
    </citation>
    <scope>NUCLEOTIDE SEQUENCE [LARGE SCALE GENOMIC DNA]</scope>
    <source>
        <strain evidence="2 3">CGMCC 4.1745</strain>
    </source>
</reference>
<dbReference type="Gene3D" id="1.25.40.10">
    <property type="entry name" value="Tetratricopeptide repeat domain"/>
    <property type="match status" value="1"/>
</dbReference>
<feature type="region of interest" description="Disordered" evidence="1">
    <location>
        <begin position="393"/>
        <end position="413"/>
    </location>
</feature>
<accession>A0ABU3JMI9</accession>
<protein>
    <recommendedName>
        <fullName evidence="4">Tetratricopeptide repeat protein</fullName>
    </recommendedName>
</protein>
<evidence type="ECO:0008006" key="4">
    <source>
        <dbReference type="Google" id="ProtNLM"/>
    </source>
</evidence>
<evidence type="ECO:0000256" key="1">
    <source>
        <dbReference type="SAM" id="MobiDB-lite"/>
    </source>
</evidence>
<organism evidence="2 3">
    <name type="scientific">Streptomyces lusitanus</name>
    <dbReference type="NCBI Taxonomy" id="68232"/>
    <lineage>
        <taxon>Bacteria</taxon>
        <taxon>Bacillati</taxon>
        <taxon>Actinomycetota</taxon>
        <taxon>Actinomycetes</taxon>
        <taxon>Kitasatosporales</taxon>
        <taxon>Streptomycetaceae</taxon>
        <taxon>Streptomyces</taxon>
    </lineage>
</organism>
<gene>
    <name evidence="2" type="ORF">QNO04_06810</name>
</gene>
<dbReference type="Proteomes" id="UP001249760">
    <property type="component" value="Unassembled WGS sequence"/>
</dbReference>
<proteinExistence type="predicted"/>
<comment type="caution">
    <text evidence="2">The sequence shown here is derived from an EMBL/GenBank/DDBJ whole genome shotgun (WGS) entry which is preliminary data.</text>
</comment>
<keyword evidence="3" id="KW-1185">Reference proteome</keyword>
<evidence type="ECO:0000313" key="3">
    <source>
        <dbReference type="Proteomes" id="UP001249760"/>
    </source>
</evidence>
<name>A0ABU3JMI9_9ACTN</name>
<dbReference type="SUPFAM" id="SSF48452">
    <property type="entry name" value="TPR-like"/>
    <property type="match status" value="1"/>
</dbReference>
<evidence type="ECO:0000313" key="2">
    <source>
        <dbReference type="EMBL" id="MDT6983166.1"/>
    </source>
</evidence>
<dbReference type="EMBL" id="JASKMA010000004">
    <property type="protein sequence ID" value="MDT6983166.1"/>
    <property type="molecule type" value="Genomic_DNA"/>
</dbReference>
<dbReference type="InterPro" id="IPR011990">
    <property type="entry name" value="TPR-like_helical_dom_sf"/>
</dbReference>